<dbReference type="Gene3D" id="3.40.190.10">
    <property type="entry name" value="Periplasmic binding protein-like II"/>
    <property type="match status" value="2"/>
</dbReference>
<dbReference type="Pfam" id="PF00497">
    <property type="entry name" value="SBP_bac_3"/>
    <property type="match status" value="1"/>
</dbReference>
<protein>
    <submittedName>
        <fullName evidence="5">ABC-type amino acid transport/signal transduction systems, periplasmic component/domain</fullName>
    </submittedName>
</protein>
<feature type="domain" description="Solute-binding protein family 3/N-terminal" evidence="4">
    <location>
        <begin position="24"/>
        <end position="253"/>
    </location>
</feature>
<dbReference type="KEGG" id="hch:HCH_04811"/>
<reference evidence="5 6" key="1">
    <citation type="journal article" date="2005" name="Nucleic Acids Res.">
        <title>Genomic blueprint of Hahella chejuensis, a marine microbe producing an algicidal agent.</title>
        <authorList>
            <person name="Jeong H."/>
            <person name="Yim J.H."/>
            <person name="Lee C."/>
            <person name="Choi S.-H."/>
            <person name="Park Y.K."/>
            <person name="Yoon S.H."/>
            <person name="Hur C.-G."/>
            <person name="Kang H.-Y."/>
            <person name="Kim D."/>
            <person name="Lee H.H."/>
            <person name="Park K.H."/>
            <person name="Park S.-H."/>
            <person name="Park H.-S."/>
            <person name="Lee H.K."/>
            <person name="Oh T.K."/>
            <person name="Kim J.F."/>
        </authorList>
    </citation>
    <scope>NUCLEOTIDE SEQUENCE [LARGE SCALE GENOMIC DNA]</scope>
    <source>
        <strain evidence="5 6">KCTC 2396</strain>
    </source>
</reference>
<keyword evidence="6" id="KW-1185">Reference proteome</keyword>
<dbReference type="InterPro" id="IPR001638">
    <property type="entry name" value="Solute-binding_3/MltF_N"/>
</dbReference>
<dbReference type="RefSeq" id="WP_011398570.1">
    <property type="nucleotide sequence ID" value="NC_007645.1"/>
</dbReference>
<name>Q2SCW9_HAHCH</name>
<dbReference type="HOGENOM" id="CLU_064076_8_2_6"/>
<evidence type="ECO:0000256" key="3">
    <source>
        <dbReference type="SAM" id="SignalP"/>
    </source>
</evidence>
<feature type="chain" id="PRO_5004215283" evidence="3">
    <location>
        <begin position="21"/>
        <end position="254"/>
    </location>
</feature>
<dbReference type="PANTHER" id="PTHR35936:SF25">
    <property type="entry name" value="ABC TRANSPORTER SUBSTRATE-BINDING PROTEIN"/>
    <property type="match status" value="1"/>
</dbReference>
<dbReference type="AlphaFoldDB" id="Q2SCW9"/>
<proteinExistence type="inferred from homology"/>
<feature type="signal peptide" evidence="3">
    <location>
        <begin position="1"/>
        <end position="20"/>
    </location>
</feature>
<dbReference type="PANTHER" id="PTHR35936">
    <property type="entry name" value="MEMBRANE-BOUND LYTIC MUREIN TRANSGLYCOSYLASE F"/>
    <property type="match status" value="1"/>
</dbReference>
<gene>
    <name evidence="5" type="ordered locus">HCH_04811</name>
</gene>
<keyword evidence="2 3" id="KW-0732">Signal</keyword>
<dbReference type="STRING" id="349521.HCH_04811"/>
<evidence type="ECO:0000256" key="1">
    <source>
        <dbReference type="ARBA" id="ARBA00010333"/>
    </source>
</evidence>
<evidence type="ECO:0000313" key="6">
    <source>
        <dbReference type="Proteomes" id="UP000000238"/>
    </source>
</evidence>
<accession>Q2SCW9</accession>
<evidence type="ECO:0000313" key="5">
    <source>
        <dbReference type="EMBL" id="ABC31505.1"/>
    </source>
</evidence>
<dbReference type="EMBL" id="CP000155">
    <property type="protein sequence ID" value="ABC31505.1"/>
    <property type="molecule type" value="Genomic_DNA"/>
</dbReference>
<dbReference type="SUPFAM" id="SSF53850">
    <property type="entry name" value="Periplasmic binding protein-like II"/>
    <property type="match status" value="1"/>
</dbReference>
<comment type="similarity">
    <text evidence="1">Belongs to the bacterial solute-binding protein 3 family.</text>
</comment>
<dbReference type="Proteomes" id="UP000000238">
    <property type="component" value="Chromosome"/>
</dbReference>
<organism evidence="5 6">
    <name type="scientific">Hahella chejuensis (strain KCTC 2396)</name>
    <dbReference type="NCBI Taxonomy" id="349521"/>
    <lineage>
        <taxon>Bacteria</taxon>
        <taxon>Pseudomonadati</taxon>
        <taxon>Pseudomonadota</taxon>
        <taxon>Gammaproteobacteria</taxon>
        <taxon>Oceanospirillales</taxon>
        <taxon>Hahellaceae</taxon>
        <taxon>Hahella</taxon>
    </lineage>
</organism>
<dbReference type="OrthoDB" id="7340028at2"/>
<sequence length="254" mass="28577">MKRIILFAALMLGFVGFAAAQSVTLLMDEAYPPYSYAEGGKPKGIYADIIMEAAKLTPDYTITLKPLPWKRALAQMESGEEFALFPPYYRPEDRPWMDYSIPLLTETVAMFVTQDMASKKQLSKWPDDFKGIRVGLQSGFATLSDEEKAMFNMSQASDILANLKKMAAGRIDGHPNDKLSVMWTLENNRSDPTLKDLKIEAAAVISEEVAYLAFSNTRNQSFPYREDFISKMKAAVEQLKQSGKLQEIVDGWTK</sequence>
<dbReference type="eggNOG" id="COG0834">
    <property type="taxonomic scope" value="Bacteria"/>
</dbReference>
<evidence type="ECO:0000259" key="4">
    <source>
        <dbReference type="Pfam" id="PF00497"/>
    </source>
</evidence>
<evidence type="ECO:0000256" key="2">
    <source>
        <dbReference type="ARBA" id="ARBA00022729"/>
    </source>
</evidence>